<keyword evidence="2" id="KW-1185">Reference proteome</keyword>
<evidence type="ECO:0000313" key="2">
    <source>
        <dbReference type="Proteomes" id="UP000053573"/>
    </source>
</evidence>
<dbReference type="Proteomes" id="UP000053573">
    <property type="component" value="Unassembled WGS sequence"/>
</dbReference>
<dbReference type="AlphaFoldDB" id="A0A0H1BPR9"/>
<evidence type="ECO:0000313" key="1">
    <source>
        <dbReference type="EMBL" id="KLJ13534.1"/>
    </source>
</evidence>
<gene>
    <name evidence="1" type="ORF">EMPG_11528</name>
</gene>
<sequence length="192" mass="21915">MNEVRCGMYGMIFGIANVSHNAFSEATCHLAIRNDLIHGTKRLNRKIGKFVYDSCIRSGRLQQRSPARQPASKTRKFRGFPSSALKMCLPDMINARSRTRLGCNPKTTRLMQRPYSIELVNSVAELRSICRKLLQQIPLHEVSPQKASPTPWLRSSIQPKTRAQSCSNVVVHDRIFQIPFHLQRTRTDVVNK</sequence>
<dbReference type="EMBL" id="LDEV01000279">
    <property type="protein sequence ID" value="KLJ13534.1"/>
    <property type="molecule type" value="Genomic_DNA"/>
</dbReference>
<reference evidence="2" key="1">
    <citation type="journal article" date="2015" name="PLoS Genet.">
        <title>The dynamic genome and transcriptome of the human fungal pathogen Blastomyces and close relative Emmonsia.</title>
        <authorList>
            <person name="Munoz J.F."/>
            <person name="Gauthier G.M."/>
            <person name="Desjardins C.A."/>
            <person name="Gallo J.E."/>
            <person name="Holder J."/>
            <person name="Sullivan T.D."/>
            <person name="Marty A.J."/>
            <person name="Carmen J.C."/>
            <person name="Chen Z."/>
            <person name="Ding L."/>
            <person name="Gujja S."/>
            <person name="Magrini V."/>
            <person name="Misas E."/>
            <person name="Mitreva M."/>
            <person name="Priest M."/>
            <person name="Saif S."/>
            <person name="Whiston E.A."/>
            <person name="Young S."/>
            <person name="Zeng Q."/>
            <person name="Goldman W.E."/>
            <person name="Mardis E.R."/>
            <person name="Taylor J.W."/>
            <person name="McEwen J.G."/>
            <person name="Clay O.K."/>
            <person name="Klein B.S."/>
            <person name="Cuomo C.A."/>
        </authorList>
    </citation>
    <scope>NUCLEOTIDE SEQUENCE [LARGE SCALE GENOMIC DNA]</scope>
    <source>
        <strain evidence="2">UAMH 139</strain>
    </source>
</reference>
<dbReference type="OrthoDB" id="10610737at2759"/>
<protein>
    <submittedName>
        <fullName evidence="1">Uncharacterized protein</fullName>
    </submittedName>
</protein>
<proteinExistence type="predicted"/>
<organism evidence="1 2">
    <name type="scientific">Blastomyces silverae</name>
    <dbReference type="NCBI Taxonomy" id="2060906"/>
    <lineage>
        <taxon>Eukaryota</taxon>
        <taxon>Fungi</taxon>
        <taxon>Dikarya</taxon>
        <taxon>Ascomycota</taxon>
        <taxon>Pezizomycotina</taxon>
        <taxon>Eurotiomycetes</taxon>
        <taxon>Eurotiomycetidae</taxon>
        <taxon>Onygenales</taxon>
        <taxon>Ajellomycetaceae</taxon>
        <taxon>Blastomyces</taxon>
    </lineage>
</organism>
<accession>A0A0H1BPR9</accession>
<name>A0A0H1BPR9_9EURO</name>
<dbReference type="STRING" id="2060906.A0A0H1BPR9"/>
<comment type="caution">
    <text evidence="1">The sequence shown here is derived from an EMBL/GenBank/DDBJ whole genome shotgun (WGS) entry which is preliminary data.</text>
</comment>